<dbReference type="PANTHER" id="PTHR30600">
    <property type="entry name" value="CYTOCHROME C PEROXIDASE-RELATED"/>
    <property type="match status" value="1"/>
</dbReference>
<dbReference type="PANTHER" id="PTHR30600:SF10">
    <property type="entry name" value="BLL6722 PROTEIN"/>
    <property type="match status" value="1"/>
</dbReference>
<feature type="binding site" description="covalent" evidence="13">
    <location>
        <position position="64"/>
    </location>
    <ligand>
        <name>heme c</name>
        <dbReference type="ChEBI" id="CHEBI:61717"/>
        <label>1</label>
    </ligand>
</feature>
<dbReference type="InterPro" id="IPR051395">
    <property type="entry name" value="Cytochrome_c_Peroxidase/MauG"/>
</dbReference>
<proteinExistence type="predicted"/>
<dbReference type="FunFam" id="1.10.760.10:FF:000019">
    <property type="entry name" value="Di-heme cytochrome C peroxidase"/>
    <property type="match status" value="1"/>
</dbReference>
<dbReference type="InterPro" id="IPR036909">
    <property type="entry name" value="Cyt_c-like_dom_sf"/>
</dbReference>
<dbReference type="Proteomes" id="UP000198510">
    <property type="component" value="Unassembled WGS sequence"/>
</dbReference>
<organism evidence="16 17">
    <name type="scientific">Catalinimonas alkaloidigena</name>
    <dbReference type="NCBI Taxonomy" id="1075417"/>
    <lineage>
        <taxon>Bacteria</taxon>
        <taxon>Pseudomonadati</taxon>
        <taxon>Bacteroidota</taxon>
        <taxon>Cytophagia</taxon>
        <taxon>Cytophagales</taxon>
        <taxon>Catalimonadaceae</taxon>
        <taxon>Catalinimonas</taxon>
    </lineage>
</organism>
<evidence type="ECO:0000256" key="2">
    <source>
        <dbReference type="ARBA" id="ARBA00004856"/>
    </source>
</evidence>
<feature type="domain" description="Cytochrome c" evidence="15">
    <location>
        <begin position="193"/>
        <end position="325"/>
    </location>
</feature>
<evidence type="ECO:0000256" key="4">
    <source>
        <dbReference type="ARBA" id="ARBA00022617"/>
    </source>
</evidence>
<comment type="PTM">
    <text evidence="13">Binds 2 heme groups per subunit.</text>
</comment>
<evidence type="ECO:0000256" key="5">
    <source>
        <dbReference type="ARBA" id="ARBA00022723"/>
    </source>
</evidence>
<feature type="binding site" description="covalent" evidence="13">
    <location>
        <position position="61"/>
    </location>
    <ligand>
        <name>heme c</name>
        <dbReference type="ChEBI" id="CHEBI:61717"/>
        <label>1</label>
    </ligand>
</feature>
<dbReference type="GO" id="GO:0009055">
    <property type="term" value="F:electron transfer activity"/>
    <property type="evidence" value="ECO:0007669"/>
    <property type="project" value="InterPro"/>
</dbReference>
<evidence type="ECO:0000256" key="14">
    <source>
        <dbReference type="PIRSR" id="PIRSR000294-2"/>
    </source>
</evidence>
<dbReference type="AlphaFoldDB" id="A0A1G8WBT4"/>
<comment type="function">
    <text evidence="11">Involved in methylamine metabolism. Essential for the maturation of the beta subunit of MADH, presumably via a step in the biosynthesis of tryptophan tryptophylquinone (TTQ), the cofactor of MADH.</text>
</comment>
<dbReference type="InterPro" id="IPR009056">
    <property type="entry name" value="Cyt_c-like_dom"/>
</dbReference>
<dbReference type="PROSITE" id="PS51007">
    <property type="entry name" value="CYTC"/>
    <property type="match status" value="1"/>
</dbReference>
<dbReference type="SUPFAM" id="SSF46626">
    <property type="entry name" value="Cytochrome c"/>
    <property type="match status" value="2"/>
</dbReference>
<evidence type="ECO:0000256" key="7">
    <source>
        <dbReference type="ARBA" id="ARBA00022764"/>
    </source>
</evidence>
<accession>A0A1G8WBT4</accession>
<dbReference type="GO" id="GO:0004130">
    <property type="term" value="F:cytochrome-c peroxidase activity"/>
    <property type="evidence" value="ECO:0007669"/>
    <property type="project" value="TreeGrafter"/>
</dbReference>
<dbReference type="Pfam" id="PF03150">
    <property type="entry name" value="CCP_MauG"/>
    <property type="match status" value="1"/>
</dbReference>
<feature type="binding site" description="covalent" evidence="13">
    <location>
        <position position="206"/>
    </location>
    <ligand>
        <name>heme c</name>
        <dbReference type="ChEBI" id="CHEBI:61717"/>
        <label>2</label>
    </ligand>
</feature>
<evidence type="ECO:0000256" key="1">
    <source>
        <dbReference type="ARBA" id="ARBA00004418"/>
    </source>
</evidence>
<keyword evidence="17" id="KW-1185">Reference proteome</keyword>
<keyword evidence="9" id="KW-0560">Oxidoreductase</keyword>
<evidence type="ECO:0000256" key="12">
    <source>
        <dbReference type="ARBA" id="ARBA00073576"/>
    </source>
</evidence>
<keyword evidence="5 14" id="KW-0479">Metal-binding</keyword>
<dbReference type="Gene3D" id="1.10.760.10">
    <property type="entry name" value="Cytochrome c-like domain"/>
    <property type="match status" value="2"/>
</dbReference>
<evidence type="ECO:0000313" key="17">
    <source>
        <dbReference type="Proteomes" id="UP000198510"/>
    </source>
</evidence>
<feature type="binding site" description="covalent" evidence="13">
    <location>
        <position position="209"/>
    </location>
    <ligand>
        <name>heme c</name>
        <dbReference type="ChEBI" id="CHEBI:61717"/>
        <label>2</label>
    </ligand>
</feature>
<evidence type="ECO:0000256" key="3">
    <source>
        <dbReference type="ARBA" id="ARBA00022448"/>
    </source>
</evidence>
<dbReference type="EMBL" id="FNFO01000001">
    <property type="protein sequence ID" value="SDJ75225.1"/>
    <property type="molecule type" value="Genomic_DNA"/>
</dbReference>
<keyword evidence="10 14" id="KW-0408">Iron</keyword>
<gene>
    <name evidence="16" type="ORF">SAMN05421823_10115</name>
</gene>
<dbReference type="STRING" id="1075417.SAMN05421823_10115"/>
<keyword evidence="7" id="KW-0574">Periplasm</keyword>
<evidence type="ECO:0000256" key="8">
    <source>
        <dbReference type="ARBA" id="ARBA00022982"/>
    </source>
</evidence>
<protein>
    <recommendedName>
        <fullName evidence="12">Methylamine utilization protein MauG</fullName>
    </recommendedName>
</protein>
<reference evidence="16 17" key="1">
    <citation type="submission" date="2016-10" db="EMBL/GenBank/DDBJ databases">
        <authorList>
            <person name="de Groot N.N."/>
        </authorList>
    </citation>
    <scope>NUCLEOTIDE SEQUENCE [LARGE SCALE GENOMIC DNA]</scope>
    <source>
        <strain evidence="16 17">DSM 25186</strain>
    </source>
</reference>
<keyword evidence="6" id="KW-0732">Signal</keyword>
<keyword evidence="8" id="KW-0249">Electron transport</keyword>
<sequence length="331" mass="36175">MLGACQAPERTADAALAPHVRAVLGAPVPAPANNPSTPEGIALGKKLFFDPILSANGQVSCATCHQPNRAFSDGQPLSTLGITHRPLSRHTPALINVAWMPALFWDGGARNPESLVFGPLTHVDEMGTDLRHLVQTLQDHPTYPAAFQRAFGSDSITSATVARALAQFTRTLVFADSRYDRWQRQEAGGELTAAEQRGRHLFEQRCAGCHTPGLFTDNRYHNNGLDRDFADTREEGLRQGRYRITFDSADLGRYKTPTLRNVAQTAPYMHDGRLATLDDVLAHYRFGVQPSPTLDALLQQPDGPPGIGLTDEETADLKAFLLTLTEITEAQ</sequence>
<comment type="pathway">
    <text evidence="2">One-carbon metabolism; methylamine degradation.</text>
</comment>
<comment type="subcellular location">
    <subcellularLocation>
        <location evidence="1">Periplasm</location>
    </subcellularLocation>
</comment>
<evidence type="ECO:0000256" key="6">
    <source>
        <dbReference type="ARBA" id="ARBA00022729"/>
    </source>
</evidence>
<evidence type="ECO:0000256" key="10">
    <source>
        <dbReference type="ARBA" id="ARBA00023004"/>
    </source>
</evidence>
<dbReference type="PIRSF" id="PIRSF000294">
    <property type="entry name" value="Cytochrome-c_peroxidase"/>
    <property type="match status" value="1"/>
</dbReference>
<feature type="binding site" description="axial binding residue" evidence="14">
    <location>
        <position position="65"/>
    </location>
    <ligand>
        <name>heme c</name>
        <dbReference type="ChEBI" id="CHEBI:61717"/>
        <label>1</label>
    </ligand>
    <ligandPart>
        <name>Fe</name>
        <dbReference type="ChEBI" id="CHEBI:18248"/>
    </ligandPart>
</feature>
<keyword evidence="16" id="KW-0575">Peroxidase</keyword>
<dbReference type="InterPro" id="IPR004852">
    <property type="entry name" value="Di-haem_cyt_c_peroxidsae"/>
</dbReference>
<keyword evidence="4 13" id="KW-0349">Heme</keyword>
<evidence type="ECO:0000313" key="16">
    <source>
        <dbReference type="EMBL" id="SDJ75225.1"/>
    </source>
</evidence>
<evidence type="ECO:0000256" key="9">
    <source>
        <dbReference type="ARBA" id="ARBA00023002"/>
    </source>
</evidence>
<keyword evidence="3" id="KW-0813">Transport</keyword>
<evidence type="ECO:0000259" key="15">
    <source>
        <dbReference type="PROSITE" id="PS51007"/>
    </source>
</evidence>
<dbReference type="GO" id="GO:0020037">
    <property type="term" value="F:heme binding"/>
    <property type="evidence" value="ECO:0007669"/>
    <property type="project" value="InterPro"/>
</dbReference>
<evidence type="ECO:0000256" key="11">
    <source>
        <dbReference type="ARBA" id="ARBA00058991"/>
    </source>
</evidence>
<evidence type="ECO:0000256" key="13">
    <source>
        <dbReference type="PIRSR" id="PIRSR000294-1"/>
    </source>
</evidence>
<feature type="binding site" description="axial binding residue" evidence="14">
    <location>
        <position position="210"/>
    </location>
    <ligand>
        <name>heme c</name>
        <dbReference type="ChEBI" id="CHEBI:61717"/>
        <label>2</label>
    </ligand>
    <ligandPart>
        <name>Fe</name>
        <dbReference type="ChEBI" id="CHEBI:18248"/>
    </ligandPart>
</feature>
<name>A0A1G8WBT4_9BACT</name>
<dbReference type="InterPro" id="IPR026259">
    <property type="entry name" value="MauG/Cytc_peroxidase"/>
</dbReference>
<comment type="cofactor">
    <cofactor evidence="13">
        <name>heme</name>
        <dbReference type="ChEBI" id="CHEBI:30413"/>
    </cofactor>
    <text evidence="13">Binds 2 heme groups.</text>
</comment>
<dbReference type="GO" id="GO:0046872">
    <property type="term" value="F:metal ion binding"/>
    <property type="evidence" value="ECO:0007669"/>
    <property type="project" value="UniProtKB-KW"/>
</dbReference>
<dbReference type="GO" id="GO:0042597">
    <property type="term" value="C:periplasmic space"/>
    <property type="evidence" value="ECO:0007669"/>
    <property type="project" value="UniProtKB-SubCell"/>
</dbReference>
<dbReference type="Pfam" id="PF00034">
    <property type="entry name" value="Cytochrom_C"/>
    <property type="match status" value="1"/>
</dbReference>